<accession>A0A9K3NHM4</accession>
<keyword evidence="4" id="KW-0255">Endonuclease</keyword>
<dbReference type="EC" id="3.1.26.4" evidence="8"/>
<dbReference type="GO" id="GO:0004523">
    <property type="term" value="F:RNA-DNA hybrid ribonuclease activity"/>
    <property type="evidence" value="ECO:0007669"/>
    <property type="project" value="UniProtKB-EC"/>
</dbReference>
<evidence type="ECO:0000256" key="5">
    <source>
        <dbReference type="ARBA" id="ARBA00022801"/>
    </source>
</evidence>
<name>A0A9K3NHM4_HELAN</name>
<evidence type="ECO:0000256" key="1">
    <source>
        <dbReference type="ARBA" id="ARBA00022679"/>
    </source>
</evidence>
<evidence type="ECO:0000256" key="3">
    <source>
        <dbReference type="ARBA" id="ARBA00022722"/>
    </source>
</evidence>
<feature type="domain" description="Reverse transcriptase RNase H-like" evidence="7">
    <location>
        <begin position="3"/>
        <end position="79"/>
    </location>
</feature>
<dbReference type="InterPro" id="IPR041373">
    <property type="entry name" value="RT_RNaseH"/>
</dbReference>
<dbReference type="Gramene" id="mRNA:HanXRQr2_Chr07g0308941">
    <property type="protein sequence ID" value="CDS:HanXRQr2_Chr07g0308941.1"/>
    <property type="gene ID" value="HanXRQr2_Chr07g0308941"/>
</dbReference>
<evidence type="ECO:0000313" key="9">
    <source>
        <dbReference type="Proteomes" id="UP000215914"/>
    </source>
</evidence>
<dbReference type="AlphaFoldDB" id="A0A9K3NHM4"/>
<dbReference type="Pfam" id="PF17917">
    <property type="entry name" value="RT_RNaseH"/>
    <property type="match status" value="1"/>
</dbReference>
<evidence type="ECO:0000256" key="6">
    <source>
        <dbReference type="ARBA" id="ARBA00022918"/>
    </source>
</evidence>
<evidence type="ECO:0000256" key="2">
    <source>
        <dbReference type="ARBA" id="ARBA00022695"/>
    </source>
</evidence>
<keyword evidence="5 8" id="KW-0378">Hydrolase</keyword>
<dbReference type="GO" id="GO:0003964">
    <property type="term" value="F:RNA-directed DNA polymerase activity"/>
    <property type="evidence" value="ECO:0007669"/>
    <property type="project" value="UniProtKB-KW"/>
</dbReference>
<dbReference type="Proteomes" id="UP000215914">
    <property type="component" value="Unassembled WGS sequence"/>
</dbReference>
<dbReference type="InterPro" id="IPR043502">
    <property type="entry name" value="DNA/RNA_pol_sf"/>
</dbReference>
<evidence type="ECO:0000313" key="8">
    <source>
        <dbReference type="EMBL" id="KAF5799823.1"/>
    </source>
</evidence>
<keyword evidence="2 8" id="KW-0548">Nucleotidyltransferase</keyword>
<reference evidence="8" key="1">
    <citation type="journal article" date="2017" name="Nature">
        <title>The sunflower genome provides insights into oil metabolism, flowering and Asterid evolution.</title>
        <authorList>
            <person name="Badouin H."/>
            <person name="Gouzy J."/>
            <person name="Grassa C.J."/>
            <person name="Murat F."/>
            <person name="Staton S.E."/>
            <person name="Cottret L."/>
            <person name="Lelandais-Briere C."/>
            <person name="Owens G.L."/>
            <person name="Carrere S."/>
            <person name="Mayjonade B."/>
            <person name="Legrand L."/>
            <person name="Gill N."/>
            <person name="Kane N.C."/>
            <person name="Bowers J.E."/>
            <person name="Hubner S."/>
            <person name="Bellec A."/>
            <person name="Berard A."/>
            <person name="Berges H."/>
            <person name="Blanchet N."/>
            <person name="Boniface M.C."/>
            <person name="Brunel D."/>
            <person name="Catrice O."/>
            <person name="Chaidir N."/>
            <person name="Claudel C."/>
            <person name="Donnadieu C."/>
            <person name="Faraut T."/>
            <person name="Fievet G."/>
            <person name="Helmstetter N."/>
            <person name="King M."/>
            <person name="Knapp S.J."/>
            <person name="Lai Z."/>
            <person name="Le Paslier M.C."/>
            <person name="Lippi Y."/>
            <person name="Lorenzon L."/>
            <person name="Mandel J.R."/>
            <person name="Marage G."/>
            <person name="Marchand G."/>
            <person name="Marquand E."/>
            <person name="Bret-Mestries E."/>
            <person name="Morien E."/>
            <person name="Nambeesan S."/>
            <person name="Nguyen T."/>
            <person name="Pegot-Espagnet P."/>
            <person name="Pouilly N."/>
            <person name="Raftis F."/>
            <person name="Sallet E."/>
            <person name="Schiex T."/>
            <person name="Thomas J."/>
            <person name="Vandecasteele C."/>
            <person name="Vares D."/>
            <person name="Vear F."/>
            <person name="Vautrin S."/>
            <person name="Crespi M."/>
            <person name="Mangin B."/>
            <person name="Burke J.M."/>
            <person name="Salse J."/>
            <person name="Munos S."/>
            <person name="Vincourt P."/>
            <person name="Rieseberg L.H."/>
            <person name="Langlade N.B."/>
        </authorList>
    </citation>
    <scope>NUCLEOTIDE SEQUENCE</scope>
    <source>
        <tissue evidence="8">Leaves</tissue>
    </source>
</reference>
<evidence type="ECO:0000256" key="4">
    <source>
        <dbReference type="ARBA" id="ARBA00022759"/>
    </source>
</evidence>
<dbReference type="PANTHER" id="PTHR34072">
    <property type="entry name" value="ENZYMATIC POLYPROTEIN-RELATED"/>
    <property type="match status" value="1"/>
</dbReference>
<dbReference type="CDD" id="cd09274">
    <property type="entry name" value="RNase_HI_RT_Ty3"/>
    <property type="match status" value="1"/>
</dbReference>
<reference evidence="8" key="2">
    <citation type="submission" date="2020-06" db="EMBL/GenBank/DDBJ databases">
        <title>Helianthus annuus Genome sequencing and assembly Release 2.</title>
        <authorList>
            <person name="Gouzy J."/>
            <person name="Langlade N."/>
            <person name="Munos S."/>
        </authorList>
    </citation>
    <scope>NUCLEOTIDE SEQUENCE</scope>
    <source>
        <tissue evidence="8">Leaves</tissue>
    </source>
</reference>
<dbReference type="EC" id="2.7.7.-" evidence="8"/>
<organism evidence="8 9">
    <name type="scientific">Helianthus annuus</name>
    <name type="common">Common sunflower</name>
    <dbReference type="NCBI Taxonomy" id="4232"/>
    <lineage>
        <taxon>Eukaryota</taxon>
        <taxon>Viridiplantae</taxon>
        <taxon>Streptophyta</taxon>
        <taxon>Embryophyta</taxon>
        <taxon>Tracheophyta</taxon>
        <taxon>Spermatophyta</taxon>
        <taxon>Magnoliopsida</taxon>
        <taxon>eudicotyledons</taxon>
        <taxon>Gunneridae</taxon>
        <taxon>Pentapetalae</taxon>
        <taxon>asterids</taxon>
        <taxon>campanulids</taxon>
        <taxon>Asterales</taxon>
        <taxon>Asteraceae</taxon>
        <taxon>Asteroideae</taxon>
        <taxon>Heliantheae alliance</taxon>
        <taxon>Heliantheae</taxon>
        <taxon>Helianthus</taxon>
    </lineage>
</organism>
<comment type="caution">
    <text evidence="8">The sequence shown here is derived from an EMBL/GenBank/DDBJ whole genome shotgun (WGS) entry which is preliminary data.</text>
</comment>
<dbReference type="SUPFAM" id="SSF56672">
    <property type="entry name" value="DNA/RNA polymerases"/>
    <property type="match status" value="1"/>
</dbReference>
<proteinExistence type="predicted"/>
<sequence length="198" mass="23786">MQHQKVIAYASRQLKNHEENYSTHDLELGAIIFALKIWRHYLYGSKFTIFTDHKNLRYVFGQQELNMRQRRWMEILSDYDCNIQYHAGKANVVADALSRKYHEKPKRVRSLKLNLQVDLNDQIRKAQESVIKDDTEKLKGMIKELEQGIDGIWRFHKERIWIPKLGNLRHPILEEAHKSKYTMHPGNDKMQDLRKNFW</sequence>
<evidence type="ECO:0000259" key="7">
    <source>
        <dbReference type="Pfam" id="PF17917"/>
    </source>
</evidence>
<protein>
    <submittedName>
        <fullName evidence="8">Nucleotidyltransferase, Ribonuclease H</fullName>
        <ecNumber evidence="8">2.7.7.-</ecNumber>
        <ecNumber evidence="8">3.1.26.4</ecNumber>
    </submittedName>
</protein>
<keyword evidence="1 8" id="KW-0808">Transferase</keyword>
<dbReference type="EMBL" id="MNCJ02000322">
    <property type="protein sequence ID" value="KAF5799823.1"/>
    <property type="molecule type" value="Genomic_DNA"/>
</dbReference>
<keyword evidence="3" id="KW-0540">Nuclease</keyword>
<dbReference type="PANTHER" id="PTHR34072:SF59">
    <property type="entry name" value="CCHC-TYPE INTEGRASE"/>
    <property type="match status" value="1"/>
</dbReference>
<keyword evidence="6" id="KW-0695">RNA-directed DNA polymerase</keyword>
<gene>
    <name evidence="8" type="ORF">HanXRQr2_Chr07g0308941</name>
</gene>
<keyword evidence="9" id="KW-1185">Reference proteome</keyword>